<evidence type="ECO:0000313" key="1">
    <source>
        <dbReference type="EMBL" id="OGC34315.1"/>
    </source>
</evidence>
<organism evidence="1 2">
    <name type="scientific">candidate division WOR-1 bacterium RIFOXYB2_FULL_48_7</name>
    <dbReference type="NCBI Taxonomy" id="1802583"/>
    <lineage>
        <taxon>Bacteria</taxon>
        <taxon>Bacillati</taxon>
        <taxon>Saganbacteria</taxon>
    </lineage>
</organism>
<proteinExistence type="predicted"/>
<gene>
    <name evidence="1" type="ORF">A2311_01300</name>
</gene>
<dbReference type="Proteomes" id="UP000178951">
    <property type="component" value="Unassembled WGS sequence"/>
</dbReference>
<name>A0A1F4TNM2_UNCSA</name>
<dbReference type="EMBL" id="MEUF01000046">
    <property type="protein sequence ID" value="OGC34315.1"/>
    <property type="molecule type" value="Genomic_DNA"/>
</dbReference>
<accession>A0A1F4TNM2</accession>
<protein>
    <submittedName>
        <fullName evidence="1">Uncharacterized protein</fullName>
    </submittedName>
</protein>
<sequence>MINKGVCTFDAVTITLNRTNIDLTEFFSSEVNISGTSPISYNFTYSTSETTVECKIIAMAPYDYAMYIGAVGATTGEVSLLVPQLLTITLEAANYHTYFPTFEMFVLQENP</sequence>
<comment type="caution">
    <text evidence="1">The sequence shown here is derived from an EMBL/GenBank/DDBJ whole genome shotgun (WGS) entry which is preliminary data.</text>
</comment>
<dbReference type="AlphaFoldDB" id="A0A1F4TNM2"/>
<evidence type="ECO:0000313" key="2">
    <source>
        <dbReference type="Proteomes" id="UP000178951"/>
    </source>
</evidence>
<reference evidence="1 2" key="1">
    <citation type="journal article" date="2016" name="Nat. Commun.">
        <title>Thousands of microbial genomes shed light on interconnected biogeochemical processes in an aquifer system.</title>
        <authorList>
            <person name="Anantharaman K."/>
            <person name="Brown C.T."/>
            <person name="Hug L.A."/>
            <person name="Sharon I."/>
            <person name="Castelle C.J."/>
            <person name="Probst A.J."/>
            <person name="Thomas B.C."/>
            <person name="Singh A."/>
            <person name="Wilkins M.J."/>
            <person name="Karaoz U."/>
            <person name="Brodie E.L."/>
            <person name="Williams K.H."/>
            <person name="Hubbard S.S."/>
            <person name="Banfield J.F."/>
        </authorList>
    </citation>
    <scope>NUCLEOTIDE SEQUENCE [LARGE SCALE GENOMIC DNA]</scope>
</reference>
<dbReference type="STRING" id="1802583.A2311_01300"/>